<reference evidence="1" key="1">
    <citation type="submission" date="2018-04" db="EMBL/GenBank/DDBJ databases">
        <authorList>
            <person name="Go L.Y."/>
            <person name="Mitchell J.A."/>
        </authorList>
    </citation>
    <scope>NUCLEOTIDE SEQUENCE</scope>
    <source>
        <strain evidence="1">ARTV</strain>
    </source>
</reference>
<sequence>MLADQSSLAIMQQYLSRQHVFSLFTSFQSDVWPAICFYTFNSQTITMSLYFLTETSTCHGQLMLKNPLVASTICCQNKTVANIQGIQFIGKVGSLTGKEEKQARQDYNRRFPVAMAASIPIWQLSLQQIKMVNNKLGFGTKLVWHRDS</sequence>
<dbReference type="EMBL" id="UFQR01000008">
    <property type="protein sequence ID" value="SSW96006.1"/>
    <property type="molecule type" value="Genomic_DNA"/>
</dbReference>
<dbReference type="NCBIfam" id="NF002900">
    <property type="entry name" value="PRK03467.1"/>
    <property type="match status" value="1"/>
</dbReference>
<dbReference type="InterPro" id="IPR012349">
    <property type="entry name" value="Split_barrel_FMN-bd"/>
</dbReference>
<gene>
    <name evidence="1" type="ORF">ARTV_2190</name>
</gene>
<evidence type="ECO:0000313" key="1">
    <source>
        <dbReference type="EMBL" id="SSW96006.1"/>
    </source>
</evidence>
<dbReference type="Gene3D" id="2.30.110.10">
    <property type="entry name" value="Electron Transport, Fmn-binding Protein, Chain A"/>
    <property type="match status" value="1"/>
</dbReference>
<organism evidence="1">
    <name type="scientific">Arsenophonus endosymbiont of Trialeurodes vaporariorum</name>
    <dbReference type="NCBI Taxonomy" id="235567"/>
    <lineage>
        <taxon>Bacteria</taxon>
        <taxon>Pseudomonadati</taxon>
        <taxon>Pseudomonadota</taxon>
        <taxon>Gammaproteobacteria</taxon>
        <taxon>Enterobacterales</taxon>
        <taxon>Morganellaceae</taxon>
        <taxon>Arsenophonus</taxon>
    </lineage>
</organism>
<accession>A0A3B0MNS7</accession>
<dbReference type="SUPFAM" id="SSF50475">
    <property type="entry name" value="FMN-binding split barrel"/>
    <property type="match status" value="1"/>
</dbReference>
<protein>
    <submittedName>
        <fullName evidence="1">Uncharacterized protein</fullName>
    </submittedName>
</protein>
<name>A0A3B0MNS7_9GAMM</name>
<proteinExistence type="predicted"/>
<dbReference type="PIRSF" id="PIRSF009554">
    <property type="entry name" value="UCP009554"/>
    <property type="match status" value="1"/>
</dbReference>
<dbReference type="AlphaFoldDB" id="A0A3B0MNS7"/>
<dbReference type="InterPro" id="IPR011194">
    <property type="entry name" value="UPF0306"/>
</dbReference>